<evidence type="ECO:0000313" key="8">
    <source>
        <dbReference type="EMBL" id="KAK8938824.1"/>
    </source>
</evidence>
<feature type="transmembrane region" description="Helical" evidence="6">
    <location>
        <begin position="68"/>
        <end position="98"/>
    </location>
</feature>
<dbReference type="PANTHER" id="PTHR31234">
    <property type="entry name" value="LATE EMBRYOGENESIS ABUNDANT (LEA) HYDROXYPROLINE-RICH GLYCOPROTEIN FAMILY"/>
    <property type="match status" value="1"/>
</dbReference>
<evidence type="ECO:0000256" key="1">
    <source>
        <dbReference type="ARBA" id="ARBA00004167"/>
    </source>
</evidence>
<sequence>MTDRVYPSAKPNPVPPQSAANGAVPRPPGAAAGGGNHPSFPATKGQLYSRPMYRPQPAAKRRKSRRGICCSCCCWLVLIILALILLAAIAGGIFYVLYRPQRPNFSVSSLQIETLNISASNQVTSKLIVAVTARNPNRKVVFIYDPISISVTSDGVDIGDGSFPALVHSAKNTTVMRATVSTSGQTVDPSAAAGFKKSSVPLEIELETKAGIKIGKLKTKKLGIKVNCGGIQISAPKGKKTPPPATPDASCKVKLRIKIWKWTF</sequence>
<evidence type="ECO:0000256" key="5">
    <source>
        <dbReference type="SAM" id="MobiDB-lite"/>
    </source>
</evidence>
<proteinExistence type="predicted"/>
<evidence type="ECO:0000256" key="4">
    <source>
        <dbReference type="ARBA" id="ARBA00023136"/>
    </source>
</evidence>
<dbReference type="PANTHER" id="PTHR31234:SF2">
    <property type="entry name" value="OS05G0199100 PROTEIN"/>
    <property type="match status" value="1"/>
</dbReference>
<dbReference type="GO" id="GO:0005886">
    <property type="term" value="C:plasma membrane"/>
    <property type="evidence" value="ECO:0007669"/>
    <property type="project" value="TreeGrafter"/>
</dbReference>
<organism evidence="8 9">
    <name type="scientific">Platanthera zijinensis</name>
    <dbReference type="NCBI Taxonomy" id="2320716"/>
    <lineage>
        <taxon>Eukaryota</taxon>
        <taxon>Viridiplantae</taxon>
        <taxon>Streptophyta</taxon>
        <taxon>Embryophyta</taxon>
        <taxon>Tracheophyta</taxon>
        <taxon>Spermatophyta</taxon>
        <taxon>Magnoliopsida</taxon>
        <taxon>Liliopsida</taxon>
        <taxon>Asparagales</taxon>
        <taxon>Orchidaceae</taxon>
        <taxon>Orchidoideae</taxon>
        <taxon>Orchideae</taxon>
        <taxon>Orchidinae</taxon>
        <taxon>Platanthera</taxon>
    </lineage>
</organism>
<dbReference type="AlphaFoldDB" id="A0AAP0BHR1"/>
<dbReference type="InterPro" id="IPR044839">
    <property type="entry name" value="NDR1-like"/>
</dbReference>
<name>A0AAP0BHR1_9ASPA</name>
<evidence type="ECO:0000256" key="3">
    <source>
        <dbReference type="ARBA" id="ARBA00022989"/>
    </source>
</evidence>
<dbReference type="SUPFAM" id="SSF117070">
    <property type="entry name" value="LEA14-like"/>
    <property type="match status" value="1"/>
</dbReference>
<evidence type="ECO:0000256" key="6">
    <source>
        <dbReference type="SAM" id="Phobius"/>
    </source>
</evidence>
<dbReference type="Proteomes" id="UP001418222">
    <property type="component" value="Unassembled WGS sequence"/>
</dbReference>
<dbReference type="EMBL" id="JBBWWQ010000009">
    <property type="protein sequence ID" value="KAK8938824.1"/>
    <property type="molecule type" value="Genomic_DNA"/>
</dbReference>
<feature type="domain" description="Late embryogenesis abundant protein LEA-2 subgroup" evidence="7">
    <location>
        <begin position="131"/>
        <end position="228"/>
    </location>
</feature>
<dbReference type="InterPro" id="IPR004864">
    <property type="entry name" value="LEA_2"/>
</dbReference>
<evidence type="ECO:0000259" key="7">
    <source>
        <dbReference type="Pfam" id="PF03168"/>
    </source>
</evidence>
<evidence type="ECO:0000313" key="9">
    <source>
        <dbReference type="Proteomes" id="UP001418222"/>
    </source>
</evidence>
<comment type="caution">
    <text evidence="8">The sequence shown here is derived from an EMBL/GenBank/DDBJ whole genome shotgun (WGS) entry which is preliminary data.</text>
</comment>
<keyword evidence="4 6" id="KW-0472">Membrane</keyword>
<keyword evidence="2 6" id="KW-0812">Transmembrane</keyword>
<gene>
    <name evidence="8" type="ORF">KSP39_PZI011118</name>
</gene>
<evidence type="ECO:0000256" key="2">
    <source>
        <dbReference type="ARBA" id="ARBA00022692"/>
    </source>
</evidence>
<comment type="subcellular location">
    <subcellularLocation>
        <location evidence="1">Membrane</location>
        <topology evidence="1">Single-pass membrane protein</topology>
    </subcellularLocation>
</comment>
<keyword evidence="3 6" id="KW-1133">Transmembrane helix</keyword>
<protein>
    <recommendedName>
        <fullName evidence="7">Late embryogenesis abundant protein LEA-2 subgroup domain-containing protein</fullName>
    </recommendedName>
</protein>
<dbReference type="Gene3D" id="2.60.40.1820">
    <property type="match status" value="1"/>
</dbReference>
<keyword evidence="9" id="KW-1185">Reference proteome</keyword>
<dbReference type="GO" id="GO:0098542">
    <property type="term" value="P:defense response to other organism"/>
    <property type="evidence" value="ECO:0007669"/>
    <property type="project" value="InterPro"/>
</dbReference>
<reference evidence="8 9" key="1">
    <citation type="journal article" date="2022" name="Nat. Plants">
        <title>Genomes of leafy and leafless Platanthera orchids illuminate the evolution of mycoheterotrophy.</title>
        <authorList>
            <person name="Li M.H."/>
            <person name="Liu K.W."/>
            <person name="Li Z."/>
            <person name="Lu H.C."/>
            <person name="Ye Q.L."/>
            <person name="Zhang D."/>
            <person name="Wang J.Y."/>
            <person name="Li Y.F."/>
            <person name="Zhong Z.M."/>
            <person name="Liu X."/>
            <person name="Yu X."/>
            <person name="Liu D.K."/>
            <person name="Tu X.D."/>
            <person name="Liu B."/>
            <person name="Hao Y."/>
            <person name="Liao X.Y."/>
            <person name="Jiang Y.T."/>
            <person name="Sun W.H."/>
            <person name="Chen J."/>
            <person name="Chen Y.Q."/>
            <person name="Ai Y."/>
            <person name="Zhai J.W."/>
            <person name="Wu S.S."/>
            <person name="Zhou Z."/>
            <person name="Hsiao Y.Y."/>
            <person name="Wu W.L."/>
            <person name="Chen Y.Y."/>
            <person name="Lin Y.F."/>
            <person name="Hsu J.L."/>
            <person name="Li C.Y."/>
            <person name="Wang Z.W."/>
            <person name="Zhao X."/>
            <person name="Zhong W.Y."/>
            <person name="Ma X.K."/>
            <person name="Ma L."/>
            <person name="Huang J."/>
            <person name="Chen G.Z."/>
            <person name="Huang M.Z."/>
            <person name="Huang L."/>
            <person name="Peng D.H."/>
            <person name="Luo Y.B."/>
            <person name="Zou S.Q."/>
            <person name="Chen S.P."/>
            <person name="Lan S."/>
            <person name="Tsai W.C."/>
            <person name="Van de Peer Y."/>
            <person name="Liu Z.J."/>
        </authorList>
    </citation>
    <scope>NUCLEOTIDE SEQUENCE [LARGE SCALE GENOMIC DNA]</scope>
    <source>
        <strain evidence="8">Lor287</strain>
    </source>
</reference>
<feature type="region of interest" description="Disordered" evidence="5">
    <location>
        <begin position="1"/>
        <end position="51"/>
    </location>
</feature>
<dbReference type="Pfam" id="PF03168">
    <property type="entry name" value="LEA_2"/>
    <property type="match status" value="1"/>
</dbReference>
<accession>A0AAP0BHR1</accession>